<keyword evidence="2" id="KW-1185">Reference proteome</keyword>
<dbReference type="KEGG" id="lbc:LACBIDRAFT_313040"/>
<protein>
    <submittedName>
        <fullName evidence="1">Predicted protein</fullName>
    </submittedName>
</protein>
<reference evidence="1 2" key="1">
    <citation type="journal article" date="2008" name="Nature">
        <title>The genome of Laccaria bicolor provides insights into mycorrhizal symbiosis.</title>
        <authorList>
            <person name="Martin F."/>
            <person name="Aerts A."/>
            <person name="Ahren D."/>
            <person name="Brun A."/>
            <person name="Danchin E.G.J."/>
            <person name="Duchaussoy F."/>
            <person name="Gibon J."/>
            <person name="Kohler A."/>
            <person name="Lindquist E."/>
            <person name="Pereda V."/>
            <person name="Salamov A."/>
            <person name="Shapiro H.J."/>
            <person name="Wuyts J."/>
            <person name="Blaudez D."/>
            <person name="Buee M."/>
            <person name="Brokstein P."/>
            <person name="Canbaeck B."/>
            <person name="Cohen D."/>
            <person name="Courty P.E."/>
            <person name="Coutinho P.M."/>
            <person name="Delaruelle C."/>
            <person name="Detter J.C."/>
            <person name="Deveau A."/>
            <person name="DiFazio S."/>
            <person name="Duplessis S."/>
            <person name="Fraissinet-Tachet L."/>
            <person name="Lucic E."/>
            <person name="Frey-Klett P."/>
            <person name="Fourrey C."/>
            <person name="Feussner I."/>
            <person name="Gay G."/>
            <person name="Grimwood J."/>
            <person name="Hoegger P.J."/>
            <person name="Jain P."/>
            <person name="Kilaru S."/>
            <person name="Labbe J."/>
            <person name="Lin Y.C."/>
            <person name="Legue V."/>
            <person name="Le Tacon F."/>
            <person name="Marmeisse R."/>
            <person name="Melayah D."/>
            <person name="Montanini B."/>
            <person name="Muratet M."/>
            <person name="Nehls U."/>
            <person name="Niculita-Hirzel H."/>
            <person name="Oudot-Le Secq M.P."/>
            <person name="Peter M."/>
            <person name="Quesneville H."/>
            <person name="Rajashekar B."/>
            <person name="Reich M."/>
            <person name="Rouhier N."/>
            <person name="Schmutz J."/>
            <person name="Yin T."/>
            <person name="Chalot M."/>
            <person name="Henrissat B."/>
            <person name="Kuees U."/>
            <person name="Lucas S."/>
            <person name="Van de Peer Y."/>
            <person name="Podila G.K."/>
            <person name="Polle A."/>
            <person name="Pukkila P.J."/>
            <person name="Richardson P.M."/>
            <person name="Rouze P."/>
            <person name="Sanders I.R."/>
            <person name="Stajich J.E."/>
            <person name="Tunlid A."/>
            <person name="Tuskan G."/>
            <person name="Grigoriev I.V."/>
        </authorList>
    </citation>
    <scope>NUCLEOTIDE SEQUENCE [LARGE SCALE GENOMIC DNA]</scope>
    <source>
        <strain evidence="2">S238N-H82 / ATCC MYA-4686</strain>
    </source>
</reference>
<proteinExistence type="predicted"/>
<name>B0DXE6_LACBS</name>
<evidence type="ECO:0000313" key="2">
    <source>
        <dbReference type="Proteomes" id="UP000001194"/>
    </source>
</evidence>
<accession>B0DXE6</accession>
<organism evidence="2">
    <name type="scientific">Laccaria bicolor (strain S238N-H82 / ATCC MYA-4686)</name>
    <name type="common">Bicoloured deceiver</name>
    <name type="synonym">Laccaria laccata var. bicolor</name>
    <dbReference type="NCBI Taxonomy" id="486041"/>
    <lineage>
        <taxon>Eukaryota</taxon>
        <taxon>Fungi</taxon>
        <taxon>Dikarya</taxon>
        <taxon>Basidiomycota</taxon>
        <taxon>Agaricomycotina</taxon>
        <taxon>Agaricomycetes</taxon>
        <taxon>Agaricomycetidae</taxon>
        <taxon>Agaricales</taxon>
        <taxon>Agaricineae</taxon>
        <taxon>Hydnangiaceae</taxon>
        <taxon>Laccaria</taxon>
    </lineage>
</organism>
<evidence type="ECO:0000313" key="1">
    <source>
        <dbReference type="EMBL" id="EDR00778.1"/>
    </source>
</evidence>
<dbReference type="GeneID" id="6084261"/>
<dbReference type="EMBL" id="DS547146">
    <property type="protein sequence ID" value="EDR00778.1"/>
    <property type="molecule type" value="Genomic_DNA"/>
</dbReference>
<dbReference type="RefSeq" id="XP_001888570.1">
    <property type="nucleotide sequence ID" value="XM_001888535.1"/>
</dbReference>
<dbReference type="HOGENOM" id="CLU_2574283_0_0_1"/>
<gene>
    <name evidence="1" type="ORF">LACBIDRAFT_313040</name>
</gene>
<dbReference type="AlphaFoldDB" id="B0DXE6"/>
<sequence>MPLILRVCPNWALSRFGNSARASSKYNMFVNFPFPMTLLVLSYSWHPLPLNSTLPPPIAKRGIESKQLVLSGHATHSAKCV</sequence>
<dbReference type="InParanoid" id="B0DXE6"/>
<dbReference type="Proteomes" id="UP000001194">
    <property type="component" value="Unassembled WGS sequence"/>
</dbReference>